<dbReference type="Gene3D" id="1.25.40.710">
    <property type="match status" value="1"/>
</dbReference>
<feature type="domain" description="Tripeptidyl-peptidase II galactose-binding" evidence="16">
    <location>
        <begin position="728"/>
        <end position="810"/>
    </location>
</feature>
<feature type="region of interest" description="Disordered" evidence="11">
    <location>
        <begin position="1277"/>
        <end position="1326"/>
    </location>
</feature>
<dbReference type="WBParaSite" id="Pan_g15572.t1">
    <property type="protein sequence ID" value="Pan_g15572.t1"/>
    <property type="gene ID" value="Pan_g15572"/>
</dbReference>
<evidence type="ECO:0000259" key="12">
    <source>
        <dbReference type="Pfam" id="PF00082"/>
    </source>
</evidence>
<evidence type="ECO:0000313" key="17">
    <source>
        <dbReference type="Proteomes" id="UP000492821"/>
    </source>
</evidence>
<accession>A0A7E4V2B9</accession>
<evidence type="ECO:0000256" key="5">
    <source>
        <dbReference type="ARBA" id="ARBA00022438"/>
    </source>
</evidence>
<dbReference type="Pfam" id="PF12583">
    <property type="entry name" value="TPPII_C"/>
    <property type="match status" value="1"/>
</dbReference>
<comment type="similarity">
    <text evidence="2 10">Belongs to the peptidase S8 family.</text>
</comment>
<dbReference type="GO" id="GO:0004252">
    <property type="term" value="F:serine-type endopeptidase activity"/>
    <property type="evidence" value="ECO:0007669"/>
    <property type="project" value="UniProtKB-UniRule"/>
</dbReference>
<dbReference type="FunFam" id="3.40.50.200:FF:000003">
    <property type="entry name" value="Tripeptidyl peptidase 2"/>
    <property type="match status" value="1"/>
</dbReference>
<dbReference type="InterPro" id="IPR046939">
    <property type="entry name" value="TPPII_C_sf"/>
</dbReference>
<organism evidence="17 18">
    <name type="scientific">Panagrellus redivivus</name>
    <name type="common">Microworm</name>
    <dbReference type="NCBI Taxonomy" id="6233"/>
    <lineage>
        <taxon>Eukaryota</taxon>
        <taxon>Metazoa</taxon>
        <taxon>Ecdysozoa</taxon>
        <taxon>Nematoda</taxon>
        <taxon>Chromadorea</taxon>
        <taxon>Rhabditida</taxon>
        <taxon>Tylenchina</taxon>
        <taxon>Panagrolaimomorpha</taxon>
        <taxon>Panagrolaimoidea</taxon>
        <taxon>Panagrolaimidae</taxon>
        <taxon>Panagrellus</taxon>
    </lineage>
</organism>
<dbReference type="PANTHER" id="PTHR43806:SF14">
    <property type="entry name" value="TRIPEPTIDYL-PEPTIDASE 2"/>
    <property type="match status" value="1"/>
</dbReference>
<reference evidence="17" key="1">
    <citation type="journal article" date="2013" name="Genetics">
        <title>The draft genome and transcriptome of Panagrellus redivivus are shaped by the harsh demands of a free-living lifestyle.</title>
        <authorList>
            <person name="Srinivasan J."/>
            <person name="Dillman A.R."/>
            <person name="Macchietto M.G."/>
            <person name="Heikkinen L."/>
            <person name="Lakso M."/>
            <person name="Fracchia K.M."/>
            <person name="Antoshechkin I."/>
            <person name="Mortazavi A."/>
            <person name="Wong G."/>
            <person name="Sternberg P.W."/>
        </authorList>
    </citation>
    <scope>NUCLEOTIDE SEQUENCE [LARGE SCALE GENOMIC DNA]</scope>
    <source>
        <strain evidence="17">MT8872</strain>
    </source>
</reference>
<proteinExistence type="inferred from homology"/>
<dbReference type="Pfam" id="PF12580">
    <property type="entry name" value="TPPII"/>
    <property type="match status" value="1"/>
</dbReference>
<evidence type="ECO:0000259" key="13">
    <source>
        <dbReference type="Pfam" id="PF12580"/>
    </source>
</evidence>
<dbReference type="Gene3D" id="2.20.25.690">
    <property type="match status" value="1"/>
</dbReference>
<dbReference type="InterPro" id="IPR015500">
    <property type="entry name" value="Peptidase_S8_subtilisin-rel"/>
</dbReference>
<dbReference type="Pfam" id="PF21316">
    <property type="entry name" value="TPPII_GBD"/>
    <property type="match status" value="1"/>
</dbReference>
<dbReference type="InterPro" id="IPR022232">
    <property type="entry name" value="TPPII_C_art"/>
</dbReference>
<feature type="domain" description="Tripeptidyl peptidase II C-terminal" evidence="14">
    <location>
        <begin position="1093"/>
        <end position="1144"/>
    </location>
</feature>
<dbReference type="InterPro" id="IPR036852">
    <property type="entry name" value="Peptidase_S8/S53_dom_sf"/>
</dbReference>
<dbReference type="PROSITE" id="PS00138">
    <property type="entry name" value="SUBTILASE_SER"/>
    <property type="match status" value="1"/>
</dbReference>
<dbReference type="GO" id="GO:0006508">
    <property type="term" value="P:proteolysis"/>
    <property type="evidence" value="ECO:0007669"/>
    <property type="project" value="UniProtKB-KW"/>
</dbReference>
<dbReference type="PROSITE" id="PS51892">
    <property type="entry name" value="SUBTILASE"/>
    <property type="match status" value="1"/>
</dbReference>
<dbReference type="Proteomes" id="UP000492821">
    <property type="component" value="Unassembled WGS sequence"/>
</dbReference>
<dbReference type="GO" id="GO:0004177">
    <property type="term" value="F:aminopeptidase activity"/>
    <property type="evidence" value="ECO:0007669"/>
    <property type="project" value="UniProtKB-KW"/>
</dbReference>
<dbReference type="EC" id="3.4.14.10" evidence="3"/>
<feature type="active site" description="Charge relay system" evidence="10">
    <location>
        <position position="503"/>
    </location>
</feature>
<feature type="domain" description="Tripeptidyl-peptidase II first Ig-like" evidence="15">
    <location>
        <begin position="592"/>
        <end position="701"/>
    </location>
</feature>
<name>A0A7E4V2B9_PANRE</name>
<keyword evidence="8 10" id="KW-0720">Serine protease</keyword>
<feature type="active site" description="Charge relay system" evidence="10">
    <location>
        <position position="318"/>
    </location>
</feature>
<dbReference type="InterPro" id="IPR048383">
    <property type="entry name" value="TPPII_Ig-like-1"/>
</dbReference>
<dbReference type="InterPro" id="IPR000209">
    <property type="entry name" value="Peptidase_S8/S53_dom"/>
</dbReference>
<dbReference type="GO" id="GO:0008240">
    <property type="term" value="F:tripeptidyl-peptidase activity"/>
    <property type="evidence" value="ECO:0007669"/>
    <property type="project" value="UniProtKB-EC"/>
</dbReference>
<evidence type="ECO:0000256" key="7">
    <source>
        <dbReference type="ARBA" id="ARBA00022801"/>
    </source>
</evidence>
<evidence type="ECO:0000259" key="16">
    <source>
        <dbReference type="Pfam" id="PF21316"/>
    </source>
</evidence>
<evidence type="ECO:0000256" key="1">
    <source>
        <dbReference type="ARBA" id="ARBA00001910"/>
    </source>
</evidence>
<dbReference type="Gene3D" id="3.40.50.200">
    <property type="entry name" value="Peptidase S8/S53 domain"/>
    <property type="match status" value="1"/>
</dbReference>
<keyword evidence="5" id="KW-0031">Aminopeptidase</keyword>
<keyword evidence="17" id="KW-1185">Reference proteome</keyword>
<dbReference type="InterPro" id="IPR022229">
    <property type="entry name" value="TPPII_Ig-like-2"/>
</dbReference>
<dbReference type="Pfam" id="PF00082">
    <property type="entry name" value="Peptidase_S8"/>
    <property type="match status" value="1"/>
</dbReference>
<feature type="region of interest" description="Disordered" evidence="11">
    <location>
        <begin position="1229"/>
        <end position="1265"/>
    </location>
</feature>
<protein>
    <recommendedName>
        <fullName evidence="4">Tripeptidyl-peptidase 2</fullName>
        <ecNumber evidence="3">3.4.14.10</ecNumber>
    </recommendedName>
    <alternativeName>
        <fullName evidence="9">Tripeptidyl aminopeptidase</fullName>
    </alternativeName>
</protein>
<dbReference type="PANTHER" id="PTHR43806">
    <property type="entry name" value="PEPTIDASE S8"/>
    <property type="match status" value="1"/>
</dbReference>
<evidence type="ECO:0000256" key="4">
    <source>
        <dbReference type="ARBA" id="ARBA00020244"/>
    </source>
</evidence>
<keyword evidence="6 10" id="KW-0645">Protease</keyword>
<dbReference type="Gene3D" id="2.60.40.3170">
    <property type="match status" value="1"/>
</dbReference>
<dbReference type="InterPro" id="IPR048384">
    <property type="entry name" value="TPPII_GBD"/>
</dbReference>
<evidence type="ECO:0000256" key="8">
    <source>
        <dbReference type="ARBA" id="ARBA00022825"/>
    </source>
</evidence>
<dbReference type="InterPro" id="IPR046940">
    <property type="entry name" value="TPPII_Ig-like_sf"/>
</dbReference>
<dbReference type="InterPro" id="IPR023828">
    <property type="entry name" value="Peptidase_S8_Ser-AS"/>
</dbReference>
<feature type="active site" description="Charge relay system" evidence="10">
    <location>
        <position position="97"/>
    </location>
</feature>
<evidence type="ECO:0000259" key="14">
    <source>
        <dbReference type="Pfam" id="PF12583"/>
    </source>
</evidence>
<sequence length="1425" mass="156096">MLVRLARSTSTTVTASRSVLRLRRGCSRRLPLQIEVGGDPWARSAVLRSDLTWAQHYSTMATFPVKDLLPKDVTQQESFLKKYPEYDGRNVLIAILDTGVDPGLPGLQTTTNGLPKILDCMDLSGGGDVDTSTVKSIGPDGVLLGLTGRKLKIPPSWENPSGKWHLGMKPIHELYTKSTLKRITMERDRLDNPANKLAIGDVMRQIEKHEAEVGGSSTKLADKEDRENLNYQLEHLKKAEKESFVSPIADVVVWNDGTKWRAVLDTSYRGRLNMAKVLTNFRDEHQYAVLSDRDLVNYCVSIHNNGNLLEICVAPGSHGSHVAHIAAAHYPNEPERNGLAPGAQIISMCIGDSRLSNTETGQALTRAFNKCAELGVDIVNLSFGEASCFDDIGGVNKALTRLVHNDGVIFVSSAGNNGPALSTTGAPGATHPAVIGVGAYLTPEMMKAQYSAREEGAPTTYQWSSRGPNFSGALGVSISAPGGAITGVPQHCLTSGQLMNGTSMSSPNAVGSIACLLSAMKATEIPISPFRVRLALENSAKVPEDGYRSSFSLGHGLVQIDDAFELLKSNLSIIPKEMTTITVHTSASKHIQSRGIYLREPWETKKQRDFVVAFTPTFRVNTAHDAKLDFERNLRLEIAPGGEAFVHCPQFVRLNAGPASFATRVNPVGLERGRVHYTEIRAIDDSNPQAGPLARIPVTVIVPEQVTQESDYTLKRTLTLDPAVPDHFFVQVPNGASYAYLKLRSREPVRTTTVIAHIMRLVENKAMRDCETEKTVILEPNGDEVMIPFSVPHGERTIEVCLAKTWANFGSSTIETELVFHGFELLPCHLTSSNITNRIDVINTLKHRQTVKPELKFVRFDVAIPPTDSKISPLTERDIFQGGRQVFRLLSTYNLNVPKKAEISLSLGHLSGYLYENPFDCILFQVFTETKKFVTASGVYGNRYKTTLEKGNYIVQLQVREKNNDALNKLRDSFLVVSTKLAEPLTATLSALPSWYKASKKLDGQVQPGQRLIYYFNSFSQDQLPKGLAAGGQLVGRFTLESTLSGNDLLPTSKTVYYHVDGFNPKPINKALSTVVVEQKKGAKTDENVETTAMEEAIRDVEIKYLTTLKDQAKASELYKKLSKAYPNHLPLHRAQIDRLISKKKFDRAELTSAIDQVLSVTDPEKVLMYFGTKNQADEGDHYKNKDMKDKKAAIIHALGARANVALDDHLAISTQDVPRVFRQRLQLPKDAASKKDSDDDDASKPVPAKASDSAVTLPESDDVQNGDVAGAAAAVASSESIASNDPETGRVAAGSDTVAVEPTVVSPLAGNDDPPPRPTTGEIESQNRVTLYEADAAFREFSRWASPNDSVALLITAKHAVAHARYGTALRCLVKIIEEKPTSSTTLEIEKAVADLLDQLGWVHLASNQRNATLLKHVPAFRPF</sequence>
<evidence type="ECO:0000313" key="18">
    <source>
        <dbReference type="WBParaSite" id="Pan_g15572.t1"/>
    </source>
</evidence>
<evidence type="ECO:0000256" key="2">
    <source>
        <dbReference type="ARBA" id="ARBA00011073"/>
    </source>
</evidence>
<evidence type="ECO:0000256" key="9">
    <source>
        <dbReference type="ARBA" id="ARBA00032232"/>
    </source>
</evidence>
<keyword evidence="7 10" id="KW-0378">Hydrolase</keyword>
<dbReference type="SUPFAM" id="SSF52743">
    <property type="entry name" value="Subtilisin-like"/>
    <property type="match status" value="1"/>
</dbReference>
<feature type="domain" description="Tripeptidyl peptidase II second Ig-like" evidence="13">
    <location>
        <begin position="848"/>
        <end position="1028"/>
    </location>
</feature>
<dbReference type="GO" id="GO:0005829">
    <property type="term" value="C:cytosol"/>
    <property type="evidence" value="ECO:0007669"/>
    <property type="project" value="TreeGrafter"/>
</dbReference>
<dbReference type="InterPro" id="IPR050131">
    <property type="entry name" value="Peptidase_S8_subtilisin-like"/>
</dbReference>
<evidence type="ECO:0000259" key="15">
    <source>
        <dbReference type="Pfam" id="PF21223"/>
    </source>
</evidence>
<evidence type="ECO:0000256" key="6">
    <source>
        <dbReference type="ARBA" id="ARBA00022670"/>
    </source>
</evidence>
<dbReference type="Pfam" id="PF21223">
    <property type="entry name" value="TPPII_Ig-like-1"/>
    <property type="match status" value="1"/>
</dbReference>
<comment type="catalytic activity">
    <reaction evidence="1">
        <text>Release of an N-terminal tripeptide from a polypeptide.</text>
        <dbReference type="EC" id="3.4.14.10"/>
    </reaction>
</comment>
<feature type="domain" description="Peptidase S8/S53" evidence="12">
    <location>
        <begin position="88"/>
        <end position="556"/>
    </location>
</feature>
<dbReference type="PRINTS" id="PR00723">
    <property type="entry name" value="SUBTILISIN"/>
</dbReference>
<evidence type="ECO:0000256" key="10">
    <source>
        <dbReference type="PROSITE-ProRule" id="PRU01240"/>
    </source>
</evidence>
<reference evidence="18" key="2">
    <citation type="submission" date="2020-10" db="UniProtKB">
        <authorList>
            <consortium name="WormBaseParasite"/>
        </authorList>
    </citation>
    <scope>IDENTIFICATION</scope>
</reference>
<evidence type="ECO:0000256" key="11">
    <source>
        <dbReference type="SAM" id="MobiDB-lite"/>
    </source>
</evidence>
<evidence type="ECO:0000256" key="3">
    <source>
        <dbReference type="ARBA" id="ARBA00012462"/>
    </source>
</evidence>